<evidence type="ECO:0000256" key="4">
    <source>
        <dbReference type="SAM" id="SignalP"/>
    </source>
</evidence>
<evidence type="ECO:0000256" key="2">
    <source>
        <dbReference type="ARBA" id="ARBA00010742"/>
    </source>
</evidence>
<dbReference type="Proteomes" id="UP000305267">
    <property type="component" value="Unassembled WGS sequence"/>
</dbReference>
<protein>
    <submittedName>
        <fullName evidence="6">ABC transporter substrate-binding protein</fullName>
    </submittedName>
</protein>
<proteinExistence type="inferred from homology"/>
<keyword evidence="3 4" id="KW-0732">Signal</keyword>
<evidence type="ECO:0000313" key="6">
    <source>
        <dbReference type="EMBL" id="TNC06640.1"/>
    </source>
</evidence>
<dbReference type="PANTHER" id="PTHR30024">
    <property type="entry name" value="ALIPHATIC SULFONATES-BINDING PROTEIN-RELATED"/>
    <property type="match status" value="1"/>
</dbReference>
<dbReference type="SUPFAM" id="SSF53850">
    <property type="entry name" value="Periplasmic binding protein-like II"/>
    <property type="match status" value="1"/>
</dbReference>
<dbReference type="Gene3D" id="3.40.190.10">
    <property type="entry name" value="Periplasmic binding protein-like II"/>
    <property type="match status" value="2"/>
</dbReference>
<dbReference type="OrthoDB" id="9815602at2"/>
<reference evidence="6 7" key="1">
    <citation type="submission" date="2019-06" db="EMBL/GenBank/DDBJ databases">
        <title>Genome of Methylobacterium sp. 17Sr1-39.</title>
        <authorList>
            <person name="Seo T."/>
        </authorList>
    </citation>
    <scope>NUCLEOTIDE SEQUENCE [LARGE SCALE GENOMIC DNA]</scope>
    <source>
        <strain evidence="6 7">17Sr1-39</strain>
    </source>
</reference>
<name>A0A5C4L6K5_9HYPH</name>
<dbReference type="EMBL" id="VDDA01000047">
    <property type="protein sequence ID" value="TNC06640.1"/>
    <property type="molecule type" value="Genomic_DNA"/>
</dbReference>
<dbReference type="Pfam" id="PF09084">
    <property type="entry name" value="NMT1"/>
    <property type="match status" value="1"/>
</dbReference>
<dbReference type="GO" id="GO:0042597">
    <property type="term" value="C:periplasmic space"/>
    <property type="evidence" value="ECO:0007669"/>
    <property type="project" value="UniProtKB-SubCell"/>
</dbReference>
<gene>
    <name evidence="6" type="ORF">FF100_34215</name>
</gene>
<feature type="signal peptide" evidence="4">
    <location>
        <begin position="1"/>
        <end position="23"/>
    </location>
</feature>
<organism evidence="6 7">
    <name type="scientific">Methylobacterium terricola</name>
    <dbReference type="NCBI Taxonomy" id="2583531"/>
    <lineage>
        <taxon>Bacteria</taxon>
        <taxon>Pseudomonadati</taxon>
        <taxon>Pseudomonadota</taxon>
        <taxon>Alphaproteobacteria</taxon>
        <taxon>Hyphomicrobiales</taxon>
        <taxon>Methylobacteriaceae</taxon>
        <taxon>Methylobacterium</taxon>
    </lineage>
</organism>
<feature type="chain" id="PRO_5022913568" evidence="4">
    <location>
        <begin position="24"/>
        <end position="323"/>
    </location>
</feature>
<evidence type="ECO:0000256" key="1">
    <source>
        <dbReference type="ARBA" id="ARBA00004418"/>
    </source>
</evidence>
<sequence length="323" mass="34091">MLHTLRAFLLGVPLVLSAPAALAQKVVTVGWGSYSMDAPQVLVASEKGYFKEAGIAPKLIPFQSGREGFEALIGGQLDVTVMAEFPAVVGTLRKQPFAVLAVLSRFVANRLITTPASGATDLAGLSGKKIGLPVGTNVQFMVDEDLKRAGVKAQIVNLTPPDLPPALLRGDVDAIATFPGAFGGARRILGERYRELPVSAYATTFVVAASRDFLAKDPATTAKLVEALVRADEVMKSDPAGAQDIVAKAAGKALTLEGIRADWDKYRYGVVLDGGLIDLMVREGTWIRERGIVRDTEPSAALFRSAVADAPLKSVAPATVTLP</sequence>
<dbReference type="InterPro" id="IPR015168">
    <property type="entry name" value="SsuA/THI5"/>
</dbReference>
<evidence type="ECO:0000313" key="7">
    <source>
        <dbReference type="Proteomes" id="UP000305267"/>
    </source>
</evidence>
<accession>A0A5C4L6K5</accession>
<feature type="domain" description="SsuA/THI5-like" evidence="5">
    <location>
        <begin position="41"/>
        <end position="242"/>
    </location>
</feature>
<keyword evidence="7" id="KW-1185">Reference proteome</keyword>
<evidence type="ECO:0000259" key="5">
    <source>
        <dbReference type="Pfam" id="PF09084"/>
    </source>
</evidence>
<evidence type="ECO:0000256" key="3">
    <source>
        <dbReference type="ARBA" id="ARBA00022729"/>
    </source>
</evidence>
<comment type="similarity">
    <text evidence="2">Belongs to the bacterial solute-binding protein SsuA/TauA family.</text>
</comment>
<comment type="subcellular location">
    <subcellularLocation>
        <location evidence="1">Periplasm</location>
    </subcellularLocation>
</comment>
<comment type="caution">
    <text evidence="6">The sequence shown here is derived from an EMBL/GenBank/DDBJ whole genome shotgun (WGS) entry which is preliminary data.</text>
</comment>
<dbReference type="RefSeq" id="WP_139040472.1">
    <property type="nucleotide sequence ID" value="NZ_VDDA01000047.1"/>
</dbReference>
<dbReference type="AlphaFoldDB" id="A0A5C4L6K5"/>
<dbReference type="GO" id="GO:0042918">
    <property type="term" value="P:alkanesulfonate transmembrane transport"/>
    <property type="evidence" value="ECO:0007669"/>
    <property type="project" value="TreeGrafter"/>
</dbReference>
<dbReference type="PANTHER" id="PTHR30024:SF47">
    <property type="entry name" value="TAURINE-BINDING PERIPLASMIC PROTEIN"/>
    <property type="match status" value="1"/>
</dbReference>
<dbReference type="CDD" id="cd01008">
    <property type="entry name" value="PBP2_NrtA_SsuA_CpmA_like"/>
    <property type="match status" value="1"/>
</dbReference>